<dbReference type="InterPro" id="IPR009833">
    <property type="entry name" value="DUF1398"/>
</dbReference>
<comment type="caution">
    <text evidence="1">The sequence shown here is derived from an EMBL/GenBank/DDBJ whole genome shotgun (WGS) entry which is preliminary data.</text>
</comment>
<protein>
    <submittedName>
        <fullName evidence="1">DUF1398 family protein</fullName>
    </submittedName>
</protein>
<reference evidence="1" key="2">
    <citation type="journal article" date="2022" name="Sci. Total Environ.">
        <title>Prevalence, transmission, and molecular epidemiology of tet(X)-positive bacteria among humans, animals, and environmental niches in China: An epidemiological, and genomic-based study.</title>
        <authorList>
            <person name="Dong N."/>
            <person name="Zeng Y."/>
            <person name="Cai C."/>
            <person name="Sun C."/>
            <person name="Lu J."/>
            <person name="Liu C."/>
            <person name="Zhou H."/>
            <person name="Sun Q."/>
            <person name="Shu L."/>
            <person name="Wang H."/>
            <person name="Wang Y."/>
            <person name="Wang S."/>
            <person name="Wu C."/>
            <person name="Chan E.W."/>
            <person name="Chen G."/>
            <person name="Shen Z."/>
            <person name="Chen S."/>
            <person name="Zhang R."/>
        </authorList>
    </citation>
    <scope>NUCLEOTIDE SEQUENCE</scope>
    <source>
        <strain evidence="1">R1692</strain>
    </source>
</reference>
<dbReference type="RefSeq" id="WP_286651970.1">
    <property type="nucleotide sequence ID" value="NZ_JACAGK010000052.1"/>
</dbReference>
<evidence type="ECO:0000313" key="1">
    <source>
        <dbReference type="EMBL" id="MDM1049619.1"/>
    </source>
</evidence>
<dbReference type="InterPro" id="IPR036696">
    <property type="entry name" value="YdfO-like_sf"/>
</dbReference>
<proteinExistence type="predicted"/>
<reference evidence="1" key="1">
    <citation type="submission" date="2020-06" db="EMBL/GenBank/DDBJ databases">
        <authorList>
            <person name="Dong N."/>
        </authorList>
    </citation>
    <scope>NUCLEOTIDE SEQUENCE</scope>
    <source>
        <strain evidence="1">R1692</strain>
    </source>
</reference>
<evidence type="ECO:0000313" key="2">
    <source>
        <dbReference type="Proteomes" id="UP001170954"/>
    </source>
</evidence>
<dbReference type="Gene3D" id="3.30.1810.10">
    <property type="entry name" value="YdfO-like"/>
    <property type="match status" value="1"/>
</dbReference>
<accession>A0ABT7NQT8</accession>
<dbReference type="EMBL" id="JACAGK010000052">
    <property type="protein sequence ID" value="MDM1049619.1"/>
    <property type="molecule type" value="Genomic_DNA"/>
</dbReference>
<dbReference type="Pfam" id="PF07166">
    <property type="entry name" value="DUF1398"/>
    <property type="match status" value="1"/>
</dbReference>
<dbReference type="SUPFAM" id="SSF160419">
    <property type="entry name" value="YdfO-like"/>
    <property type="match status" value="1"/>
</dbReference>
<sequence>MFTIQQIDGAHAKVKTGADFPKYIQEIKELGVTAFDFLVSNGVEVYYGEEPFKTNSPAKYDPLNINENLNAQQFAKELKEHQDGKTDFPYFVKMCAINGIASWKVDLEEYTCTYFDLEGEEVLQEEIPGE</sequence>
<keyword evidence="2" id="KW-1185">Reference proteome</keyword>
<dbReference type="Proteomes" id="UP001170954">
    <property type="component" value="Unassembled WGS sequence"/>
</dbReference>
<gene>
    <name evidence="1" type="ORF">HX018_15370</name>
</gene>
<organism evidence="1 2">
    <name type="scientific">Sphingobacterium hotanense</name>
    <dbReference type="NCBI Taxonomy" id="649196"/>
    <lineage>
        <taxon>Bacteria</taxon>
        <taxon>Pseudomonadati</taxon>
        <taxon>Bacteroidota</taxon>
        <taxon>Sphingobacteriia</taxon>
        <taxon>Sphingobacteriales</taxon>
        <taxon>Sphingobacteriaceae</taxon>
        <taxon>Sphingobacterium</taxon>
    </lineage>
</organism>
<name>A0ABT7NQT8_9SPHI</name>